<protein>
    <recommendedName>
        <fullName evidence="1">DUF559 domain-containing protein</fullName>
    </recommendedName>
</protein>
<comment type="caution">
    <text evidence="2">The sequence shown here is derived from an EMBL/GenBank/DDBJ whole genome shotgun (WGS) entry which is preliminary data.</text>
</comment>
<dbReference type="SUPFAM" id="SSF52980">
    <property type="entry name" value="Restriction endonuclease-like"/>
    <property type="match status" value="1"/>
</dbReference>
<dbReference type="RefSeq" id="WP_110128075.1">
    <property type="nucleotide sequence ID" value="NZ_QHLY01000012.1"/>
</dbReference>
<keyword evidence="3" id="KW-1185">Reference proteome</keyword>
<dbReference type="OrthoDB" id="3173471at2"/>
<organism evidence="2 3">
    <name type="scientific">Cryobacterium arcticum</name>
    <dbReference type="NCBI Taxonomy" id="670052"/>
    <lineage>
        <taxon>Bacteria</taxon>
        <taxon>Bacillati</taxon>
        <taxon>Actinomycetota</taxon>
        <taxon>Actinomycetes</taxon>
        <taxon>Micrococcales</taxon>
        <taxon>Microbacteriaceae</taxon>
        <taxon>Cryobacterium</taxon>
    </lineage>
</organism>
<evidence type="ECO:0000259" key="1">
    <source>
        <dbReference type="Pfam" id="PF04480"/>
    </source>
</evidence>
<dbReference type="EMBL" id="QHLY01000012">
    <property type="protein sequence ID" value="PXA68408.1"/>
    <property type="molecule type" value="Genomic_DNA"/>
</dbReference>
<gene>
    <name evidence="2" type="ORF">CTB96_17540</name>
</gene>
<accession>A0A317ZRC3</accession>
<dbReference type="InterPro" id="IPR007569">
    <property type="entry name" value="DUF559"/>
</dbReference>
<sequence>MPRHTPLPPELLGEPFPVTLARSLGLTRRRLQGRDLSAPFREVRVAGPAPTSVLALSRSYAERMPPTHVISHHTAALILGLPLPAWVAADTRIHVTVPAGTRPPQMTGVVGHELRTELLNVEYVDGIPVTSPLQTWTDLAMVLPRTALVAVADVLLGGEHPAFTPEDLHRAILARTGRRGVKRLRAAAALARTRVESPKETETRLLLVDAGLPEPMTNYVITDAEGNFIARVDLAWPRLRACVEYEGDGHRTDRAQFRKDITRRERLEDHGWRVIRITDDDLRADGHEFLRRVRSVLHSREP</sequence>
<dbReference type="Gene3D" id="3.40.960.10">
    <property type="entry name" value="VSR Endonuclease"/>
    <property type="match status" value="1"/>
</dbReference>
<dbReference type="AlphaFoldDB" id="A0A317ZRC3"/>
<dbReference type="InterPro" id="IPR011335">
    <property type="entry name" value="Restrct_endonuc-II-like"/>
</dbReference>
<evidence type="ECO:0000313" key="3">
    <source>
        <dbReference type="Proteomes" id="UP000246722"/>
    </source>
</evidence>
<dbReference type="Pfam" id="PF04480">
    <property type="entry name" value="DUF559"/>
    <property type="match status" value="1"/>
</dbReference>
<evidence type="ECO:0000313" key="2">
    <source>
        <dbReference type="EMBL" id="PXA68408.1"/>
    </source>
</evidence>
<reference evidence="2 3" key="1">
    <citation type="submission" date="2018-05" db="EMBL/GenBank/DDBJ databases">
        <title>Genetic diversity of glacier-inhabiting Cryobacterium bacteria in China and description of Cryobacterium mengkeensis sp. nov. and Arthrobacter glacialis sp. nov.</title>
        <authorList>
            <person name="Liu Q."/>
            <person name="Xin Y.-H."/>
        </authorList>
    </citation>
    <scope>NUCLEOTIDE SEQUENCE [LARGE SCALE GENOMIC DNA]</scope>
    <source>
        <strain evidence="2 3">SK-1</strain>
    </source>
</reference>
<proteinExistence type="predicted"/>
<name>A0A317ZRC3_9MICO</name>
<feature type="domain" description="DUF559" evidence="1">
    <location>
        <begin position="232"/>
        <end position="296"/>
    </location>
</feature>
<dbReference type="Proteomes" id="UP000246722">
    <property type="component" value="Unassembled WGS sequence"/>
</dbReference>